<sequence>MTAPTAAGLFLNMYKIIPTYALNRAGIEIHYAPSTAFDNLQIAIGYQDGDAGHFGRLRVNQSANEIVVGGNTVAFTKVLDYKLSPLITGHWFVMKLVVDFDANQYLRGTFNEQEIDLSAFSLEDVVTSTAPAFQIMVTVESVGGTNAVAFVDDAIMTVDEP</sequence>
<name>A0A0F8ZI90_9ZZZZ</name>
<protein>
    <submittedName>
        <fullName evidence="1">Uncharacterized protein</fullName>
    </submittedName>
</protein>
<comment type="caution">
    <text evidence="1">The sequence shown here is derived from an EMBL/GenBank/DDBJ whole genome shotgun (WGS) entry which is preliminary data.</text>
</comment>
<evidence type="ECO:0000313" key="1">
    <source>
        <dbReference type="EMBL" id="KKK59681.1"/>
    </source>
</evidence>
<accession>A0A0F8ZI90</accession>
<proteinExistence type="predicted"/>
<organism evidence="1">
    <name type="scientific">marine sediment metagenome</name>
    <dbReference type="NCBI Taxonomy" id="412755"/>
    <lineage>
        <taxon>unclassified sequences</taxon>
        <taxon>metagenomes</taxon>
        <taxon>ecological metagenomes</taxon>
    </lineage>
</organism>
<gene>
    <name evidence="1" type="ORF">LCGC14_3031980</name>
</gene>
<reference evidence="1" key="1">
    <citation type="journal article" date="2015" name="Nature">
        <title>Complex archaea that bridge the gap between prokaryotes and eukaryotes.</title>
        <authorList>
            <person name="Spang A."/>
            <person name="Saw J.H."/>
            <person name="Jorgensen S.L."/>
            <person name="Zaremba-Niedzwiedzka K."/>
            <person name="Martijn J."/>
            <person name="Lind A.E."/>
            <person name="van Eijk R."/>
            <person name="Schleper C."/>
            <person name="Guy L."/>
            <person name="Ettema T.J."/>
        </authorList>
    </citation>
    <scope>NUCLEOTIDE SEQUENCE</scope>
</reference>
<dbReference type="EMBL" id="LAZR01063347">
    <property type="protein sequence ID" value="KKK59681.1"/>
    <property type="molecule type" value="Genomic_DNA"/>
</dbReference>
<dbReference type="AlphaFoldDB" id="A0A0F8ZI90"/>